<keyword evidence="11" id="KW-1185">Reference proteome</keyword>
<keyword evidence="5" id="KW-0547">Nucleotide-binding</keyword>
<dbReference type="SUPFAM" id="SSF55781">
    <property type="entry name" value="GAF domain-like"/>
    <property type="match status" value="1"/>
</dbReference>
<evidence type="ECO:0000259" key="8">
    <source>
        <dbReference type="SMART" id="SM00065"/>
    </source>
</evidence>
<accession>A0A396S451</accession>
<dbReference type="AlphaFoldDB" id="A0A396S451"/>
<evidence type="ECO:0000313" key="10">
    <source>
        <dbReference type="EMBL" id="RHW18195.1"/>
    </source>
</evidence>
<dbReference type="SMART" id="SM00065">
    <property type="entry name" value="GAF"/>
    <property type="match status" value="1"/>
</dbReference>
<dbReference type="Pfam" id="PF01590">
    <property type="entry name" value="GAF"/>
    <property type="match status" value="1"/>
</dbReference>
<dbReference type="EC" id="2.7.13.3" evidence="2"/>
<name>A0A396S451_9SPHN</name>
<evidence type="ECO:0000256" key="1">
    <source>
        <dbReference type="ARBA" id="ARBA00000085"/>
    </source>
</evidence>
<protein>
    <recommendedName>
        <fullName evidence="2">histidine kinase</fullName>
        <ecNumber evidence="2">2.7.13.3</ecNumber>
    </recommendedName>
</protein>
<dbReference type="InterPro" id="IPR029016">
    <property type="entry name" value="GAF-like_dom_sf"/>
</dbReference>
<evidence type="ECO:0000256" key="7">
    <source>
        <dbReference type="ARBA" id="ARBA00022840"/>
    </source>
</evidence>
<feature type="domain" description="Signal transduction histidine kinase HWE region" evidence="9">
    <location>
        <begin position="193"/>
        <end position="271"/>
    </location>
</feature>
<evidence type="ECO:0000256" key="4">
    <source>
        <dbReference type="ARBA" id="ARBA00022679"/>
    </source>
</evidence>
<evidence type="ECO:0000256" key="6">
    <source>
        <dbReference type="ARBA" id="ARBA00022777"/>
    </source>
</evidence>
<proteinExistence type="predicted"/>
<reference evidence="10 11" key="1">
    <citation type="submission" date="2018-08" db="EMBL/GenBank/DDBJ databases">
        <title>The multiple taxonomic identification of Sphingomonas gilva.</title>
        <authorList>
            <person name="Zhu D."/>
            <person name="Zheng S."/>
        </authorList>
    </citation>
    <scope>NUCLEOTIDE SEQUENCE [LARGE SCALE GENOMIC DNA]</scope>
    <source>
        <strain evidence="10 11">ZDH117</strain>
    </source>
</reference>
<dbReference type="InterPro" id="IPR036890">
    <property type="entry name" value="HATPase_C_sf"/>
</dbReference>
<dbReference type="GO" id="GO:0005524">
    <property type="term" value="F:ATP binding"/>
    <property type="evidence" value="ECO:0007669"/>
    <property type="project" value="UniProtKB-KW"/>
</dbReference>
<evidence type="ECO:0000313" key="11">
    <source>
        <dbReference type="Proteomes" id="UP000266693"/>
    </source>
</evidence>
<evidence type="ECO:0000256" key="3">
    <source>
        <dbReference type="ARBA" id="ARBA00022553"/>
    </source>
</evidence>
<organism evidence="10 11">
    <name type="scientific">Sphingomonas gilva</name>
    <dbReference type="NCBI Taxonomy" id="2305907"/>
    <lineage>
        <taxon>Bacteria</taxon>
        <taxon>Pseudomonadati</taxon>
        <taxon>Pseudomonadota</taxon>
        <taxon>Alphaproteobacteria</taxon>
        <taxon>Sphingomonadales</taxon>
        <taxon>Sphingomonadaceae</taxon>
        <taxon>Sphingomonas</taxon>
    </lineage>
</organism>
<comment type="catalytic activity">
    <reaction evidence="1">
        <text>ATP + protein L-histidine = ADP + protein N-phospho-L-histidine.</text>
        <dbReference type="EC" id="2.7.13.3"/>
    </reaction>
</comment>
<dbReference type="Pfam" id="PF07536">
    <property type="entry name" value="HWE_HK"/>
    <property type="match status" value="1"/>
</dbReference>
<dbReference type="Gene3D" id="3.30.565.10">
    <property type="entry name" value="Histidine kinase-like ATPase, C-terminal domain"/>
    <property type="match status" value="1"/>
</dbReference>
<dbReference type="PANTHER" id="PTHR41523:SF8">
    <property type="entry name" value="ETHYLENE RESPONSE SENSOR PROTEIN"/>
    <property type="match status" value="1"/>
</dbReference>
<dbReference type="Gene3D" id="3.30.450.40">
    <property type="match status" value="1"/>
</dbReference>
<evidence type="ECO:0000259" key="9">
    <source>
        <dbReference type="SMART" id="SM00911"/>
    </source>
</evidence>
<evidence type="ECO:0000256" key="5">
    <source>
        <dbReference type="ARBA" id="ARBA00022741"/>
    </source>
</evidence>
<dbReference type="InterPro" id="IPR003018">
    <property type="entry name" value="GAF"/>
</dbReference>
<dbReference type="GO" id="GO:0004673">
    <property type="term" value="F:protein histidine kinase activity"/>
    <property type="evidence" value="ECO:0007669"/>
    <property type="project" value="UniProtKB-EC"/>
</dbReference>
<keyword evidence="4" id="KW-0808">Transferase</keyword>
<dbReference type="PANTHER" id="PTHR41523">
    <property type="entry name" value="TWO-COMPONENT SYSTEM SENSOR PROTEIN"/>
    <property type="match status" value="1"/>
</dbReference>
<sequence length="386" mass="42070">MSSEDGGKRQEMLRQQTVLAKFGELALKSEDLDEILTEACRLVGEALGTDLAKVVELQPDGRTLMVRAGVGWKPGVVGHTKMQVDKGSSEGHALETGEPVISSDIATETRFQYAPFLIDNGVRAMVNVIIIGAKERQPYGILQVDSRTPREFDDHDISFLRTYANLLAATVDRLSALLELRENAARQNVLLAELQHRSRNILAVVKAIAARSLSASPALEEFNARLSAISRVQGFLSRGQSWSVDLGELVQTELKAHGDGQADKATVEGPPVNLPGDKVQTLALVLHELATNAVKYGALSQPSGRLSVKWSVTSDDSPRLMFDWRESGVRMPAGDTPPRHGYGRELIEHALPYQLEAETQFEFTGDGVHCAVVIPLAILKPEGKQP</sequence>
<keyword evidence="3" id="KW-0597">Phosphoprotein</keyword>
<comment type="caution">
    <text evidence="10">The sequence shown here is derived from an EMBL/GenBank/DDBJ whole genome shotgun (WGS) entry which is preliminary data.</text>
</comment>
<dbReference type="RefSeq" id="WP_118863385.1">
    <property type="nucleotide sequence ID" value="NZ_QWLV01000002.1"/>
</dbReference>
<evidence type="ECO:0000256" key="2">
    <source>
        <dbReference type="ARBA" id="ARBA00012438"/>
    </source>
</evidence>
<keyword evidence="6" id="KW-0418">Kinase</keyword>
<dbReference type="SMART" id="SM00911">
    <property type="entry name" value="HWE_HK"/>
    <property type="match status" value="1"/>
</dbReference>
<keyword evidence="7" id="KW-0067">ATP-binding</keyword>
<dbReference type="OrthoDB" id="9760752at2"/>
<dbReference type="Proteomes" id="UP000266693">
    <property type="component" value="Unassembled WGS sequence"/>
</dbReference>
<dbReference type="EMBL" id="QWLV01000002">
    <property type="protein sequence ID" value="RHW18195.1"/>
    <property type="molecule type" value="Genomic_DNA"/>
</dbReference>
<gene>
    <name evidence="10" type="ORF">D1610_06855</name>
</gene>
<feature type="domain" description="GAF" evidence="8">
    <location>
        <begin position="31"/>
        <end position="181"/>
    </location>
</feature>
<dbReference type="InterPro" id="IPR011102">
    <property type="entry name" value="Sig_transdc_His_kinase_HWE"/>
</dbReference>